<sequence>MNSQGIITISYNGISESHTILSLDKKYTNGRNFEILVYNFLKKKGYNMTLSDSHPMYLNFRFFNLANKFAFQIGNYCITGDGGHDLVGDKNGIQIFVQTKSSKTGKYSKLKEKYEEFENIMEIEDLLKKLEFSL</sequence>
<evidence type="ECO:0000313" key="2">
    <source>
        <dbReference type="Proteomes" id="UP000789901"/>
    </source>
</evidence>
<keyword evidence="2" id="KW-1185">Reference proteome</keyword>
<evidence type="ECO:0000313" key="1">
    <source>
        <dbReference type="EMBL" id="CAG8730220.1"/>
    </source>
</evidence>
<comment type="caution">
    <text evidence="1">The sequence shown here is derived from an EMBL/GenBank/DDBJ whole genome shotgun (WGS) entry which is preliminary data.</text>
</comment>
<protein>
    <submittedName>
        <fullName evidence="1">21208_t:CDS:1</fullName>
    </submittedName>
</protein>
<organism evidence="1 2">
    <name type="scientific">Gigaspora margarita</name>
    <dbReference type="NCBI Taxonomy" id="4874"/>
    <lineage>
        <taxon>Eukaryota</taxon>
        <taxon>Fungi</taxon>
        <taxon>Fungi incertae sedis</taxon>
        <taxon>Mucoromycota</taxon>
        <taxon>Glomeromycotina</taxon>
        <taxon>Glomeromycetes</taxon>
        <taxon>Diversisporales</taxon>
        <taxon>Gigasporaceae</taxon>
        <taxon>Gigaspora</taxon>
    </lineage>
</organism>
<proteinExistence type="predicted"/>
<reference evidence="1 2" key="1">
    <citation type="submission" date="2021-06" db="EMBL/GenBank/DDBJ databases">
        <authorList>
            <person name="Kallberg Y."/>
            <person name="Tangrot J."/>
            <person name="Rosling A."/>
        </authorList>
    </citation>
    <scope>NUCLEOTIDE SEQUENCE [LARGE SCALE GENOMIC DNA]</scope>
    <source>
        <strain evidence="1 2">120-4 pot B 10/14</strain>
    </source>
</reference>
<dbReference type="EMBL" id="CAJVQB010009445">
    <property type="protein sequence ID" value="CAG8730220.1"/>
    <property type="molecule type" value="Genomic_DNA"/>
</dbReference>
<name>A0ABN7V4K6_GIGMA</name>
<gene>
    <name evidence="1" type="ORF">GMARGA_LOCUS14324</name>
</gene>
<dbReference type="Proteomes" id="UP000789901">
    <property type="component" value="Unassembled WGS sequence"/>
</dbReference>
<accession>A0ABN7V4K6</accession>